<dbReference type="PIRSF" id="PIRSF019455">
    <property type="entry name" value="CopR_AtkY"/>
    <property type="match status" value="1"/>
</dbReference>
<reference evidence="5" key="1">
    <citation type="submission" date="2024-07" db="EMBL/GenBank/DDBJ databases">
        <authorList>
            <person name="Li X.-J."/>
            <person name="Wang X."/>
        </authorList>
    </citation>
    <scope>NUCLEOTIDE SEQUENCE</scope>
    <source>
        <strain evidence="5">HSP-334</strain>
    </source>
</reference>
<name>A0AB39VG54_9FUSO</name>
<dbReference type="KEGG" id="lrug:AB8B22_06965"/>
<organism evidence="5">
    <name type="scientific">Leptotrichia rugosa</name>
    <dbReference type="NCBI Taxonomy" id="3239302"/>
    <lineage>
        <taxon>Bacteria</taxon>
        <taxon>Fusobacteriati</taxon>
        <taxon>Fusobacteriota</taxon>
        <taxon>Fusobacteriia</taxon>
        <taxon>Fusobacteriales</taxon>
        <taxon>Leptotrichiaceae</taxon>
        <taxon>Leptotrichia</taxon>
    </lineage>
</organism>
<evidence type="ECO:0000256" key="3">
    <source>
        <dbReference type="ARBA" id="ARBA00023125"/>
    </source>
</evidence>
<dbReference type="RefSeq" id="WP_369710567.1">
    <property type="nucleotide sequence ID" value="NZ_CP165644.1"/>
</dbReference>
<dbReference type="Gene3D" id="1.10.10.10">
    <property type="entry name" value="Winged helix-like DNA-binding domain superfamily/Winged helix DNA-binding domain"/>
    <property type="match status" value="1"/>
</dbReference>
<dbReference type="EMBL" id="CP165644">
    <property type="protein sequence ID" value="XDU66164.1"/>
    <property type="molecule type" value="Genomic_DNA"/>
</dbReference>
<dbReference type="Pfam" id="PF03965">
    <property type="entry name" value="Penicillinase_R"/>
    <property type="match status" value="1"/>
</dbReference>
<keyword evidence="2" id="KW-0805">Transcription regulation</keyword>
<evidence type="ECO:0000256" key="1">
    <source>
        <dbReference type="ARBA" id="ARBA00011046"/>
    </source>
</evidence>
<evidence type="ECO:0000313" key="5">
    <source>
        <dbReference type="EMBL" id="XDU66164.1"/>
    </source>
</evidence>
<dbReference type="SUPFAM" id="SSF46785">
    <property type="entry name" value="Winged helix' DNA-binding domain"/>
    <property type="match status" value="1"/>
</dbReference>
<keyword evidence="3" id="KW-0238">DNA-binding</keyword>
<evidence type="ECO:0000256" key="4">
    <source>
        <dbReference type="ARBA" id="ARBA00023163"/>
    </source>
</evidence>
<dbReference type="InterPro" id="IPR036388">
    <property type="entry name" value="WH-like_DNA-bd_sf"/>
</dbReference>
<gene>
    <name evidence="5" type="ORF">AB8B22_06965</name>
</gene>
<comment type="similarity">
    <text evidence="1">Belongs to the BlaI transcriptional regulatory family.</text>
</comment>
<keyword evidence="4" id="KW-0804">Transcription</keyword>
<dbReference type="AlphaFoldDB" id="A0AB39VG54"/>
<dbReference type="InterPro" id="IPR005650">
    <property type="entry name" value="BlaI_family"/>
</dbReference>
<sequence length="149" mass="17397">MEEKYHITDSEWEIMRVVWANDEVTSNFVFEVLGEKMNWKRTTVKTLLNRLLERKILKKREIGNKYLYSTEYTEKEVAQIYILGTFKKICDTKVGKMIACVIENSELSFDDLEIILKAVEVKKESAVSKVLCKCLKGQCNCEKNGHLHI</sequence>
<accession>A0AB39VG54</accession>
<dbReference type="GO" id="GO:0045892">
    <property type="term" value="P:negative regulation of DNA-templated transcription"/>
    <property type="evidence" value="ECO:0007669"/>
    <property type="project" value="InterPro"/>
</dbReference>
<dbReference type="NCBIfam" id="TIGR02698">
    <property type="entry name" value="CopY_TcrY"/>
    <property type="match status" value="1"/>
</dbReference>
<evidence type="ECO:0000256" key="2">
    <source>
        <dbReference type="ARBA" id="ARBA00023015"/>
    </source>
</evidence>
<dbReference type="GO" id="GO:0003677">
    <property type="term" value="F:DNA binding"/>
    <property type="evidence" value="ECO:0007669"/>
    <property type="project" value="UniProtKB-KW"/>
</dbReference>
<proteinExistence type="inferred from homology"/>
<dbReference type="InterPro" id="IPR036390">
    <property type="entry name" value="WH_DNA-bd_sf"/>
</dbReference>
<protein>
    <submittedName>
        <fullName evidence="5">CopY/TcrY family copper transport repressor</fullName>
    </submittedName>
</protein>
<dbReference type="InterPro" id="IPR014071">
    <property type="entry name" value="Cu_transp_CopY/TcrY"/>
</dbReference>